<dbReference type="CDD" id="cd00077">
    <property type="entry name" value="HDc"/>
    <property type="match status" value="1"/>
</dbReference>
<keyword evidence="1" id="KW-0812">Transmembrane</keyword>
<feature type="domain" description="HD/PDEase" evidence="2">
    <location>
        <begin position="463"/>
        <end position="618"/>
    </location>
</feature>
<feature type="transmembrane region" description="Helical" evidence="1">
    <location>
        <begin position="416"/>
        <end position="434"/>
    </location>
</feature>
<feature type="transmembrane region" description="Helical" evidence="1">
    <location>
        <begin position="355"/>
        <end position="373"/>
    </location>
</feature>
<dbReference type="Pfam" id="PF07697">
    <property type="entry name" value="7TMR-HDED"/>
    <property type="match status" value="1"/>
</dbReference>
<dbReference type="InterPro" id="IPR011624">
    <property type="entry name" value="Metal-dep_PHydrolase_7TM_extra"/>
</dbReference>
<dbReference type="PANTHER" id="PTHR36442">
    <property type="entry name" value="CYCLIC-DI-AMP PHOSPHODIESTERASE PGPH"/>
    <property type="match status" value="1"/>
</dbReference>
<feature type="transmembrane region" description="Helical" evidence="1">
    <location>
        <begin position="289"/>
        <end position="311"/>
    </location>
</feature>
<gene>
    <name evidence="3" type="ORF">KAR29_07685</name>
</gene>
<feature type="transmembrane region" description="Helical" evidence="1">
    <location>
        <begin position="331"/>
        <end position="348"/>
    </location>
</feature>
<dbReference type="InterPro" id="IPR006675">
    <property type="entry name" value="HDIG_dom"/>
</dbReference>
<dbReference type="Pfam" id="PF01966">
    <property type="entry name" value="HD"/>
    <property type="match status" value="1"/>
</dbReference>
<dbReference type="NCBIfam" id="TIGR00277">
    <property type="entry name" value="HDIG"/>
    <property type="match status" value="1"/>
</dbReference>
<organism evidence="3 4">
    <name type="scientific">Aminithiophilus ramosus</name>
    <dbReference type="NCBI Taxonomy" id="3029084"/>
    <lineage>
        <taxon>Bacteria</taxon>
        <taxon>Thermotogati</taxon>
        <taxon>Synergistota</taxon>
        <taxon>Synergistia</taxon>
        <taxon>Synergistales</taxon>
        <taxon>Aminithiophilaceae</taxon>
        <taxon>Aminithiophilus</taxon>
    </lineage>
</organism>
<feature type="transmembrane region" description="Helical" evidence="1">
    <location>
        <begin position="385"/>
        <end position="404"/>
    </location>
</feature>
<dbReference type="PANTHER" id="PTHR36442:SF1">
    <property type="entry name" value="CYCLIC-DI-AMP PHOSPHODIESTERASE PGPH"/>
    <property type="match status" value="1"/>
</dbReference>
<dbReference type="InterPro" id="IPR052722">
    <property type="entry name" value="PgpH_phosphodiesterase"/>
</dbReference>
<sequence length="685" mass="76262">MTAMKNSDGPNKRNGTRRRLFRVLGAPALRLGWGVRVVLLVAAAAILLWGWWADSKDAYRVGRPAPQTYVALYTSSFEDREATDLLRQRVAEEVAAVLLKDGLLHRELEDQLRLLGGEGGMALLPPSLVQLLLDFPEGRRKALLEVAQSIGLDLLSKTNASLSIDDQELWSALESTGLDWSDRNVVFQMLDSLLEPTVRVDDEATVDLRKRRSAMVRPVERVLRSGEVIVKKDDIVTTQQAVLLSRQGFPEAHFPWRHFFFSLLAVLVWSFWPDVFILRRGLSFDQREWLFFVTLVVSGWLFQALGSRFGLDGLGILPFAGWAFLTLPRDFSFHLVLGAGTVGALLAMEAPSFAYLLLVMTSVAVAGLGHLLLHEIRSRVHLWQQFFLVGLGGAAAALLGRWWMGIGVTFERVGTYVLAAAALGMIVIAVLPLWENLFDVISPLRLIELSHPSNRLLKRLQVEAPGTYHHTLMVGTLAESAADRLGLNSLLVKAGAYYHDIGKLRRPQFFVENQFQGENVHDELAPTLSALIIISHVREGMDLAAEHGLPRVIRRFITEHHGTTCLGYFQRKAKAMGENLPREQFCYPGPRPQSAETALVMLADSTEAAVRAAGGNIQDVFELEETVGRVIESKLQEKQLDEVSFSLKDLATVKSVFVDVLRSMYHSRQVKEIPKPADTKQEGSA</sequence>
<evidence type="ECO:0000313" key="4">
    <source>
        <dbReference type="Proteomes" id="UP000671879"/>
    </source>
</evidence>
<dbReference type="Gene3D" id="1.10.3210.10">
    <property type="entry name" value="Hypothetical protein af1432"/>
    <property type="match status" value="1"/>
</dbReference>
<evidence type="ECO:0000256" key="1">
    <source>
        <dbReference type="SAM" id="Phobius"/>
    </source>
</evidence>
<keyword evidence="1" id="KW-0472">Membrane</keyword>
<protein>
    <submittedName>
        <fullName evidence="3">HDIG domain-containing protein</fullName>
    </submittedName>
</protein>
<dbReference type="InterPro" id="IPR006674">
    <property type="entry name" value="HD_domain"/>
</dbReference>
<dbReference type="KEGG" id="aram:KAR29_07685"/>
<dbReference type="RefSeq" id="WP_274372424.1">
    <property type="nucleotide sequence ID" value="NZ_CP072943.1"/>
</dbReference>
<dbReference type="SUPFAM" id="SSF109604">
    <property type="entry name" value="HD-domain/PDEase-like"/>
    <property type="match status" value="1"/>
</dbReference>
<dbReference type="InterPro" id="IPR003607">
    <property type="entry name" value="HD/PDEase_dom"/>
</dbReference>
<feature type="transmembrane region" description="Helical" evidence="1">
    <location>
        <begin position="256"/>
        <end position="277"/>
    </location>
</feature>
<dbReference type="AlphaFoldDB" id="A0A9Q7A4N7"/>
<dbReference type="SMART" id="SM00471">
    <property type="entry name" value="HDc"/>
    <property type="match status" value="1"/>
</dbReference>
<accession>A0A9Q7A4N7</accession>
<dbReference type="Proteomes" id="UP000671879">
    <property type="component" value="Chromosome"/>
</dbReference>
<name>A0A9Q7A4N7_9BACT</name>
<dbReference type="EMBL" id="CP072943">
    <property type="protein sequence ID" value="QTX31276.1"/>
    <property type="molecule type" value="Genomic_DNA"/>
</dbReference>
<keyword evidence="4" id="KW-1185">Reference proteome</keyword>
<reference evidence="4" key="1">
    <citation type="submission" date="2021-04" db="EMBL/GenBank/DDBJ databases">
        <title>A novel Synergistetes isolate from a pyrite-forming mixed culture.</title>
        <authorList>
            <person name="Bunk B."/>
            <person name="Sproer C."/>
            <person name="Spring S."/>
            <person name="Pester M."/>
        </authorList>
    </citation>
    <scope>NUCLEOTIDE SEQUENCE [LARGE SCALE GENOMIC DNA]</scope>
    <source>
        <strain evidence="4">J.5.4.2-T.3.5.2</strain>
    </source>
</reference>
<keyword evidence="1" id="KW-1133">Transmembrane helix</keyword>
<proteinExistence type="predicted"/>
<evidence type="ECO:0000259" key="2">
    <source>
        <dbReference type="SMART" id="SM00471"/>
    </source>
</evidence>
<feature type="transmembrane region" description="Helical" evidence="1">
    <location>
        <begin position="20"/>
        <end position="52"/>
    </location>
</feature>
<evidence type="ECO:0000313" key="3">
    <source>
        <dbReference type="EMBL" id="QTX31276.1"/>
    </source>
</evidence>